<evidence type="ECO:0000256" key="1">
    <source>
        <dbReference type="SAM" id="Phobius"/>
    </source>
</evidence>
<proteinExistence type="predicted"/>
<name>A5BKJ1_VITVI</name>
<protein>
    <recommendedName>
        <fullName evidence="2">Reverse transcriptase Ty1/copia-type domain-containing protein</fullName>
    </recommendedName>
</protein>
<accession>A5BKJ1</accession>
<keyword evidence="1" id="KW-1133">Transmembrane helix</keyword>
<evidence type="ECO:0000313" key="3">
    <source>
        <dbReference type="EMBL" id="CAN70279.1"/>
    </source>
</evidence>
<gene>
    <name evidence="3" type="ORF">VITISV_015613</name>
</gene>
<evidence type="ECO:0000259" key="2">
    <source>
        <dbReference type="Pfam" id="PF07727"/>
    </source>
</evidence>
<keyword evidence="1" id="KW-0812">Transmembrane</keyword>
<feature type="transmembrane region" description="Helical" evidence="1">
    <location>
        <begin position="168"/>
        <end position="189"/>
    </location>
</feature>
<organism evidence="3">
    <name type="scientific">Vitis vinifera</name>
    <name type="common">Grape</name>
    <dbReference type="NCBI Taxonomy" id="29760"/>
    <lineage>
        <taxon>Eukaryota</taxon>
        <taxon>Viridiplantae</taxon>
        <taxon>Streptophyta</taxon>
        <taxon>Embryophyta</taxon>
        <taxon>Tracheophyta</taxon>
        <taxon>Spermatophyta</taxon>
        <taxon>Magnoliopsida</taxon>
        <taxon>eudicotyledons</taxon>
        <taxon>Gunneridae</taxon>
        <taxon>Pentapetalae</taxon>
        <taxon>rosids</taxon>
        <taxon>Vitales</taxon>
        <taxon>Vitaceae</taxon>
        <taxon>Viteae</taxon>
        <taxon>Vitis</taxon>
    </lineage>
</organism>
<dbReference type="EMBL" id="AM462685">
    <property type="protein sequence ID" value="CAN70279.1"/>
    <property type="molecule type" value="Genomic_DNA"/>
</dbReference>
<feature type="domain" description="Reverse transcriptase Ty1/copia-type" evidence="2">
    <location>
        <begin position="7"/>
        <end position="112"/>
    </location>
</feature>
<dbReference type="Pfam" id="PF07727">
    <property type="entry name" value="RVT_2"/>
    <property type="match status" value="1"/>
</dbReference>
<dbReference type="AlphaFoldDB" id="A5BKJ1"/>
<keyword evidence="1" id="KW-0472">Membrane</keyword>
<reference evidence="3" key="1">
    <citation type="journal article" date="2007" name="PLoS ONE">
        <title>The first genome sequence of an elite grapevine cultivar (Pinot noir Vitis vinifera L.): coping with a highly heterozygous genome.</title>
        <authorList>
            <person name="Velasco R."/>
            <person name="Zharkikh A."/>
            <person name="Troggio M."/>
            <person name="Cartwright D.A."/>
            <person name="Cestaro A."/>
            <person name="Pruss D."/>
            <person name="Pindo M."/>
            <person name="FitzGerald L.M."/>
            <person name="Vezzulli S."/>
            <person name="Reid J."/>
            <person name="Malacarne G."/>
            <person name="Iliev D."/>
            <person name="Coppola G."/>
            <person name="Wardell B."/>
            <person name="Micheletti D."/>
            <person name="Macalma T."/>
            <person name="Facci M."/>
            <person name="Mitchell J.T."/>
            <person name="Perazzolli M."/>
            <person name="Eldredge G."/>
            <person name="Gatto P."/>
            <person name="Oyzerski R."/>
            <person name="Moretto M."/>
            <person name="Gutin N."/>
            <person name="Stefanini M."/>
            <person name="Chen Y."/>
            <person name="Segala C."/>
            <person name="Davenport C."/>
            <person name="Dematte L."/>
            <person name="Mraz A."/>
            <person name="Battilana J."/>
            <person name="Stormo K."/>
            <person name="Costa F."/>
            <person name="Tao Q."/>
            <person name="Si-Ammour A."/>
            <person name="Harkins T."/>
            <person name="Lackey A."/>
            <person name="Perbost C."/>
            <person name="Taillon B."/>
            <person name="Stella A."/>
            <person name="Solovyev V."/>
            <person name="Fawcett J.A."/>
            <person name="Sterck L."/>
            <person name="Vandepoele K."/>
            <person name="Grando S.M."/>
            <person name="Toppo S."/>
            <person name="Moser C."/>
            <person name="Lanchbury J."/>
            <person name="Bogden R."/>
            <person name="Skolnick M."/>
            <person name="Sgaramella V."/>
            <person name="Bhatnagar S.K."/>
            <person name="Fontana P."/>
            <person name="Gutin A."/>
            <person name="Van de Peer Y."/>
            <person name="Salamini F."/>
            <person name="Viola R."/>
        </authorList>
    </citation>
    <scope>NUCLEOTIDE SEQUENCE</scope>
</reference>
<sequence>MKALEKNKIWELVDLLAGKKTRHIAYKANGTLERYKTRLVVKGYTQTYDMNYPQTFALVTKMNIVKVLLSLAANYNWDLQKFNVKNAFLHGDLEEDIYMKVLPRFGSDIATKKETRKLACKPTSTPIDPNHKLGEAEEDATVDKEMYQHLEYLYKYVEMYILKSRKKCILFTFPLFFFYTFFLVLFNLIGIRCMNQKGLGIIERTLVRTLEDDISVYCAVV</sequence>
<dbReference type="InterPro" id="IPR013103">
    <property type="entry name" value="RVT_2"/>
</dbReference>